<evidence type="ECO:0000256" key="2">
    <source>
        <dbReference type="ARBA" id="ARBA00022801"/>
    </source>
</evidence>
<comment type="similarity">
    <text evidence="1 4">Belongs to the glycosyl hydrolase 43 family.</text>
</comment>
<dbReference type="Gene3D" id="2.115.10.20">
    <property type="entry name" value="Glycosyl hydrolase domain, family 43"/>
    <property type="match status" value="1"/>
</dbReference>
<protein>
    <submittedName>
        <fullName evidence="5">Licheninase</fullName>
    </submittedName>
</protein>
<dbReference type="CDD" id="cd18826">
    <property type="entry name" value="GH43_CtGH43-like"/>
    <property type="match status" value="1"/>
</dbReference>
<reference evidence="5" key="1">
    <citation type="submission" date="2014-07" db="EMBL/GenBank/DDBJ databases">
        <authorList>
            <person name="Zhang J.E."/>
            <person name="Yang H."/>
            <person name="Guo J."/>
            <person name="Deng Z."/>
            <person name="Luo H."/>
            <person name="Luo M."/>
            <person name="Zhao B."/>
        </authorList>
    </citation>
    <scope>NUCLEOTIDE SEQUENCE</scope>
    <source>
        <strain evidence="5">AM4</strain>
    </source>
</reference>
<dbReference type="PANTHER" id="PTHR22925">
    <property type="entry name" value="GLYCOSYL HYDROLASE 43 FAMILY MEMBER"/>
    <property type="match status" value="1"/>
</dbReference>
<dbReference type="GO" id="GO:0004553">
    <property type="term" value="F:hydrolase activity, hydrolyzing O-glycosyl compounds"/>
    <property type="evidence" value="ECO:0007669"/>
    <property type="project" value="InterPro"/>
</dbReference>
<dbReference type="EMBL" id="LK995460">
    <property type="protein sequence ID" value="CED89948.1"/>
    <property type="molecule type" value="Genomic_DNA"/>
</dbReference>
<evidence type="ECO:0000313" key="5">
    <source>
        <dbReference type="EMBL" id="CED89948.1"/>
    </source>
</evidence>
<dbReference type="RefSeq" id="WP_210578158.1">
    <property type="nucleotide sequence ID" value="NZ_LK995460.1"/>
</dbReference>
<sequence>MSMNVPNPPPVAGTNDADASPFHLAAFPPIHPESLPDAGRVCRRTCFTPGRPWYDTEGKRIQAHGGSIIVVDGVYYWYGENKERTTPDGSTWHWGVRAYRSTDLYNWEDCGLIIPPEPDDPSSPLHPAAKLDRPHIVFNAETGLFVCWVKVMSRHGQRSSVLVADNLLGPYRMAHRDFKPLGMNAGDFDLVVDPTDAKGYYYYERVHSELICADLTTDYTDVTGYYSTHFPRLQPPYVREAPAYFERGGHHYLITSGTTGYLPNPSMVATAPSYHGPWSEQGDPHAGDITGTSYRSQISSVFRHPGKQDLYIALADRWLPAWNGDARLVQQGFAERFRPMGGQRADAETILDPAPSPAVEASLYELNGADTAVADYVWLPIRFDDDRVRIDWHDEWRVEDFD</sequence>
<dbReference type="GO" id="GO:0005975">
    <property type="term" value="P:carbohydrate metabolic process"/>
    <property type="evidence" value="ECO:0007669"/>
    <property type="project" value="InterPro"/>
</dbReference>
<name>A0A1L7RKN4_9ACTO</name>
<dbReference type="SUPFAM" id="SSF75005">
    <property type="entry name" value="Arabinanase/levansucrase/invertase"/>
    <property type="match status" value="1"/>
</dbReference>
<evidence type="ECO:0000256" key="3">
    <source>
        <dbReference type="ARBA" id="ARBA00023295"/>
    </source>
</evidence>
<proteinExistence type="inferred from homology"/>
<organism evidence="5">
    <name type="scientific">Actinomyces succiniciruminis</name>
    <dbReference type="NCBI Taxonomy" id="1522002"/>
    <lineage>
        <taxon>Bacteria</taxon>
        <taxon>Bacillati</taxon>
        <taxon>Actinomycetota</taxon>
        <taxon>Actinomycetes</taxon>
        <taxon>Actinomycetales</taxon>
        <taxon>Actinomycetaceae</taxon>
        <taxon>Actinomyces</taxon>
    </lineage>
</organism>
<keyword evidence="2 4" id="KW-0378">Hydrolase</keyword>
<evidence type="ECO:0000256" key="4">
    <source>
        <dbReference type="RuleBase" id="RU361187"/>
    </source>
</evidence>
<accession>A0A1L7RKN4</accession>
<dbReference type="Pfam" id="PF04616">
    <property type="entry name" value="Glyco_hydro_43"/>
    <property type="match status" value="1"/>
</dbReference>
<dbReference type="AlphaFoldDB" id="A0A1L7RKN4"/>
<dbReference type="PANTHER" id="PTHR22925:SF3">
    <property type="entry name" value="GLYCOSYL HYDROLASE FAMILY PROTEIN 43"/>
    <property type="match status" value="1"/>
</dbReference>
<keyword evidence="3 4" id="KW-0326">Glycosidase</keyword>
<gene>
    <name evidence="5" type="ORF">AAM4_0053</name>
</gene>
<evidence type="ECO:0000256" key="1">
    <source>
        <dbReference type="ARBA" id="ARBA00009865"/>
    </source>
</evidence>
<dbReference type="InterPro" id="IPR023296">
    <property type="entry name" value="Glyco_hydro_beta-prop_sf"/>
</dbReference>
<dbReference type="InterPro" id="IPR006710">
    <property type="entry name" value="Glyco_hydro_43"/>
</dbReference>